<dbReference type="EMBL" id="AP024488">
    <property type="protein sequence ID" value="BCS98918.1"/>
    <property type="molecule type" value="Genomic_DNA"/>
</dbReference>
<dbReference type="Gene3D" id="2.40.400.10">
    <property type="entry name" value="Acetoacetate decarboxylase-like"/>
    <property type="match status" value="1"/>
</dbReference>
<evidence type="ECO:0000313" key="1">
    <source>
        <dbReference type="EMBL" id="BCS98918.1"/>
    </source>
</evidence>
<sequence>MTPFFTATRPSRVVTHGDATFELPILYQRDDFFGLYFTADRKKVEAILPSKNLYPVPLPNGRVVVGVAAYNYINTSIGTYGEVPVAIPVVWGKRPTAFTGVLPALLESSYPGFGVLVHHLPVTKVSARDAGRGEWGYTKFVADMRFTVTPEYYECRMHEHERHILSMRVMKKGLPIRDNRPITTFSVLENKLIRTVIPAKGVKKVALRTKGAFLDLGDHPMARSMEALDLSPTPFMSFYYPERAAILPSGEVVEEGVQPFEGYAGETRDGVHEVSYIA</sequence>
<dbReference type="SUPFAM" id="SSF160104">
    <property type="entry name" value="Acetoacetate decarboxylase-like"/>
    <property type="match status" value="1"/>
</dbReference>
<reference evidence="1 2" key="1">
    <citation type="submission" date="2021-02" db="EMBL/GenBank/DDBJ databases">
        <title>Complete genome of Desulfoluna sp. strain ASN36.</title>
        <authorList>
            <person name="Takahashi A."/>
            <person name="Kojima H."/>
            <person name="Fukui M."/>
        </authorList>
    </citation>
    <scope>NUCLEOTIDE SEQUENCE [LARGE SCALE GENOMIC DNA]</scope>
    <source>
        <strain evidence="1 2">ASN36</strain>
    </source>
</reference>
<keyword evidence="2" id="KW-1185">Reference proteome</keyword>
<dbReference type="InterPro" id="IPR023375">
    <property type="entry name" value="ADC_dom_sf"/>
</dbReference>
<dbReference type="Proteomes" id="UP001320148">
    <property type="component" value="Chromosome"/>
</dbReference>
<dbReference type="RefSeq" id="WP_236890277.1">
    <property type="nucleotide sequence ID" value="NZ_AP024488.1"/>
</dbReference>
<dbReference type="Pfam" id="PF06314">
    <property type="entry name" value="ADC"/>
    <property type="match status" value="1"/>
</dbReference>
<evidence type="ECO:0000313" key="2">
    <source>
        <dbReference type="Proteomes" id="UP001320148"/>
    </source>
</evidence>
<accession>A0ABM7PNP3</accession>
<protein>
    <submittedName>
        <fullName evidence="1">Acetoacetate decarboxylase</fullName>
    </submittedName>
</protein>
<name>A0ABM7PNP3_9BACT</name>
<gene>
    <name evidence="1" type="ORF">DSLASN_45500</name>
</gene>
<organism evidence="1 2">
    <name type="scientific">Desulfoluna limicola</name>
    <dbReference type="NCBI Taxonomy" id="2810562"/>
    <lineage>
        <taxon>Bacteria</taxon>
        <taxon>Pseudomonadati</taxon>
        <taxon>Thermodesulfobacteriota</taxon>
        <taxon>Desulfobacteria</taxon>
        <taxon>Desulfobacterales</taxon>
        <taxon>Desulfolunaceae</taxon>
        <taxon>Desulfoluna</taxon>
    </lineage>
</organism>
<proteinExistence type="predicted"/>
<dbReference type="InterPro" id="IPR010451">
    <property type="entry name" value="Acetoacetate_decarboxylase"/>
</dbReference>